<feature type="signal peptide" evidence="2">
    <location>
        <begin position="1"/>
        <end position="26"/>
    </location>
</feature>
<evidence type="ECO:0000256" key="1">
    <source>
        <dbReference type="SAM" id="Coils"/>
    </source>
</evidence>
<proteinExistence type="predicted"/>
<protein>
    <recommendedName>
        <fullName evidence="5">Sugar-binding protein</fullName>
    </recommendedName>
</protein>
<organism evidence="3 4">
    <name type="scientific">Clostridium folliculivorans</name>
    <dbReference type="NCBI Taxonomy" id="2886038"/>
    <lineage>
        <taxon>Bacteria</taxon>
        <taxon>Bacillati</taxon>
        <taxon>Bacillota</taxon>
        <taxon>Clostridia</taxon>
        <taxon>Eubacteriales</taxon>
        <taxon>Clostridiaceae</taxon>
        <taxon>Clostridium</taxon>
    </lineage>
</organism>
<reference evidence="3" key="1">
    <citation type="journal article" date="2023" name="Int. J. Syst. Evol. Microbiol.">
        <title>&lt;i&gt;Clostridium folliculivorans&lt;/i&gt; sp. nov., isolated from soil samples of an organic paddy in Japan.</title>
        <authorList>
            <person name="Tazawa J."/>
            <person name="Kobayashi H."/>
            <person name="Tanizawa Y."/>
            <person name="Uchino A."/>
            <person name="Tanaka F."/>
            <person name="Urashima Y."/>
            <person name="Miura S."/>
            <person name="Sakamoto M."/>
            <person name="Ohkuma M."/>
            <person name="Tohno M."/>
        </authorList>
    </citation>
    <scope>NUCLEOTIDE SEQUENCE</scope>
    <source>
        <strain evidence="3">D1-1</strain>
    </source>
</reference>
<dbReference type="EMBL" id="BQXY01000001">
    <property type="protein sequence ID" value="GKU23665.1"/>
    <property type="molecule type" value="Genomic_DNA"/>
</dbReference>
<dbReference type="Pfam" id="PF07554">
    <property type="entry name" value="FIVAR"/>
    <property type="match status" value="2"/>
</dbReference>
<feature type="coiled-coil region" evidence="1">
    <location>
        <begin position="479"/>
        <end position="506"/>
    </location>
</feature>
<evidence type="ECO:0000313" key="4">
    <source>
        <dbReference type="Proteomes" id="UP001057868"/>
    </source>
</evidence>
<accession>A0A9W5XZ96</accession>
<dbReference type="RefSeq" id="WP_261850724.1">
    <property type="nucleotide sequence ID" value="NZ_BQXY01000001.1"/>
</dbReference>
<keyword evidence="2" id="KW-0732">Signal</keyword>
<keyword evidence="4" id="KW-1185">Reference proteome</keyword>
<evidence type="ECO:0000256" key="2">
    <source>
        <dbReference type="SAM" id="SignalP"/>
    </source>
</evidence>
<feature type="chain" id="PRO_5040990729" description="Sugar-binding protein" evidence="2">
    <location>
        <begin position="27"/>
        <end position="1530"/>
    </location>
</feature>
<sequence length="1530" mass="167647">MIKRVISKKVSLAVSVCLLLSTVLQNGMIYADEKGTTLAIEQNQVNGEGTIDLTKDGNVDWMHLKGDGSGNITQIKKASTPSAISFNTLSNTGTEGKVDKGGDSDYLSYSWKDGMSGYETGSKDTGFGVFFPKDTRSAGTCSGNVGWNFNVAAQQKETTVVFGLGVWQAKVDVKFYIEGEATPVEIKSIQAGGTSQVYKFQVTIPANKELKVEGMQTETLSQWGNFSLSGIAVGSNKLNIVQTQVNGVYTFDLSQVGNVDWMHLKGDGSNGIIQIKKGASQNAISFGALPNTVTEGKETNGDANHVASTWNNGMAGYEKGTNDTGFGVFLPLAEDREAGTCKDNVGWNFSVASQPTPTTVVFTAGLWQAKVDVNFYLDDVYVGKKSMDAGDTAQIYKYQVDIPANTVLKVKGVQTYKNAHDGNSSVSSIAVSNGEIINKQPLQDLYNDFMGITQSFFTDDSWKKFEDSRAAAKTVLDKVDATQAEVDNAKSALEQAQKNLVRKDTNIMIDYTSNQKGLSYALGHLTDQQDRYQTFTSNVNFNMGYVQVELTKASDDGSDLVVKLYATDSNGLPKGAALTQTTVSKKDVVSGGLTTVKLGYEIVANTRYAIDVTQSTLQNNVYCWTVMPKNYYTKDEIFGKTVSGSFVPEGQLGTGILKVIKEVSVNRSILEGLVSEVSDYNKNIYTVESWLSLCDALTSAKNCLNNFDATQDEINVEVSKLQAAKNKLVINIDIEKFDKVINSLDKVAVKGYTDASVAILNDAIAKAKLLGRRASDNEKLQAYAAILNAISKLQVSGKYTSETDGGLTGSFGFEGDMNAPIAFIDGSFKIVSRGNLMVRFGVTGIKQKGASIQWYNRDGYLPCYVSEYTVDDVNYKIEEFANKHIIDGNPVEVAYVKMTATNLSHEKRLLPVVSQELLPLNDEAESSLVINKGETVVREYAIKTDRFENEGHSGNGYDISPKVEFPTDQKIIEAAKSTDRKCKSSVFENNYKVMRTYWDNRLAGIIDISLPNSKEANDKDSLVNAYKAGYIYTLIIKDNKFLHVGENGYDRLFSHDTIGILQSLITAGDFKDAKNYLVSVPMTGGINIENGKIDSDLYWDANWKLPWAYSVYLSKTGDLEFIKEKFENVIKTTAHSIHDDRTGAAHDGIMKNTLAIDAYGQWTVDDQAALMGLTAYKYICSELANKESIQSTKDYYLSEVQWAKAEYDSLLKVVTDTLEKTISSNNLNYMPASLVEPNTKNRCGDIRDANWASALLFGGFTWDGYLYGADQSKAGANISMIDQTYAYGIDRRKNLPEASPYNFGGYPHGWYSSAYNAGYGIAALRGKDYRDIGIKAYEYSINSTMSSPFGWWEGIGPTNYPEQDPTSPVWKHDNAASGGGSNQHMWGQATASKVLYDSLIAEKIYNDNKNVDFIIGRGIPNEWVEHATADNKVIASVKNYPVLQGGRAGYKIERKGNKLKVTFDLNKENSKVAKGTKEQWSVQLPIMVNNIVGTTVGTIDNANGVVEVPVNTTEVTITLGKIGSSVSVNR</sequence>
<dbReference type="Proteomes" id="UP001057868">
    <property type="component" value="Unassembled WGS sequence"/>
</dbReference>
<dbReference type="Gene3D" id="1.20.1270.70">
    <property type="entry name" value="Designed single chain three-helix bundle"/>
    <property type="match status" value="2"/>
</dbReference>
<comment type="caution">
    <text evidence="3">The sequence shown here is derived from an EMBL/GenBank/DDBJ whole genome shotgun (WGS) entry which is preliminary data.</text>
</comment>
<evidence type="ECO:0000313" key="3">
    <source>
        <dbReference type="EMBL" id="GKU23665.1"/>
    </source>
</evidence>
<name>A0A9W5XZ96_9CLOT</name>
<evidence type="ECO:0008006" key="5">
    <source>
        <dbReference type="Google" id="ProtNLM"/>
    </source>
</evidence>
<keyword evidence="1" id="KW-0175">Coiled coil</keyword>
<gene>
    <name evidence="3" type="ORF">CFOLD11_04910</name>
</gene>